<sequence>MNSSKKKYALWALIVIVVVALGAAIYMDWYVPRTPVYTLNIIRTAVDNHDANTIFKHIDTKSIVGKTVDREIEKSTGSDKDDVKHFAPLIKTVAVAAVNNLIIDRVQNADTNSANGENNTSAVNGESSKSAATQKKSADAGDIVQDILDGNIIKSKNVALKDISSDIDNEDTATITVKLENTTTKEVVNLQLLAKQLDDGTWRIFDIPNLTELKALE</sequence>
<dbReference type="EMBL" id="JAWJZB010000001">
    <property type="protein sequence ID" value="MDV5087327.1"/>
    <property type="molecule type" value="Genomic_DNA"/>
</dbReference>
<gene>
    <name evidence="3" type="ORF">RVY80_00440</name>
</gene>
<keyword evidence="2" id="KW-1133">Transmembrane helix</keyword>
<evidence type="ECO:0008006" key="5">
    <source>
        <dbReference type="Google" id="ProtNLM"/>
    </source>
</evidence>
<comment type="caution">
    <text evidence="3">The sequence shown here is derived from an EMBL/GenBank/DDBJ whole genome shotgun (WGS) entry which is preliminary data.</text>
</comment>
<proteinExistence type="predicted"/>
<evidence type="ECO:0000313" key="4">
    <source>
        <dbReference type="Proteomes" id="UP001272515"/>
    </source>
</evidence>
<evidence type="ECO:0000256" key="2">
    <source>
        <dbReference type="SAM" id="Phobius"/>
    </source>
</evidence>
<reference evidence="3 4" key="1">
    <citation type="submission" date="2023-10" db="EMBL/GenBank/DDBJ databases">
        <title>Veillonella sp. nov., isolated from a pig farm feces dump.</title>
        <authorList>
            <person name="Chang Y.-H."/>
        </authorList>
    </citation>
    <scope>NUCLEOTIDE SEQUENCE [LARGE SCALE GENOMIC DNA]</scope>
    <source>
        <strain evidence="3 4">YH-vei2233</strain>
    </source>
</reference>
<evidence type="ECO:0000313" key="3">
    <source>
        <dbReference type="EMBL" id="MDV5087327.1"/>
    </source>
</evidence>
<keyword evidence="2" id="KW-0812">Transmembrane</keyword>
<feature type="transmembrane region" description="Helical" evidence="2">
    <location>
        <begin position="9"/>
        <end position="31"/>
    </location>
</feature>
<accession>A0ABU3Z5Y4</accession>
<dbReference type="RefSeq" id="WP_317329195.1">
    <property type="nucleotide sequence ID" value="NZ_JAWJZA010000009.1"/>
</dbReference>
<name>A0ABU3Z5Y4_9FIRM</name>
<feature type="region of interest" description="Disordered" evidence="1">
    <location>
        <begin position="110"/>
        <end position="137"/>
    </location>
</feature>
<organism evidence="3 4">
    <name type="scientific">Veillonella absiana</name>
    <dbReference type="NCBI Taxonomy" id="3079305"/>
    <lineage>
        <taxon>Bacteria</taxon>
        <taxon>Bacillati</taxon>
        <taxon>Bacillota</taxon>
        <taxon>Negativicutes</taxon>
        <taxon>Veillonellales</taxon>
        <taxon>Veillonellaceae</taxon>
        <taxon>Veillonella</taxon>
    </lineage>
</organism>
<feature type="compositionally biased region" description="Polar residues" evidence="1">
    <location>
        <begin position="110"/>
        <end position="126"/>
    </location>
</feature>
<evidence type="ECO:0000256" key="1">
    <source>
        <dbReference type="SAM" id="MobiDB-lite"/>
    </source>
</evidence>
<dbReference type="Proteomes" id="UP001272515">
    <property type="component" value="Unassembled WGS sequence"/>
</dbReference>
<keyword evidence="4" id="KW-1185">Reference proteome</keyword>
<keyword evidence="2" id="KW-0472">Membrane</keyword>
<protein>
    <recommendedName>
        <fullName evidence="5">DUF2939 domain-containing protein</fullName>
    </recommendedName>
</protein>